<protein>
    <submittedName>
        <fullName evidence="2">Uncharacterized protein</fullName>
    </submittedName>
</protein>
<dbReference type="Proteomes" id="UP000821866">
    <property type="component" value="Chromosome 4"/>
</dbReference>
<accession>A0A9J6DZX3</accession>
<name>A0A9J6DZX3_RHIMP</name>
<keyword evidence="1" id="KW-1133">Transmembrane helix</keyword>
<keyword evidence="3" id="KW-1185">Reference proteome</keyword>
<comment type="caution">
    <text evidence="2">The sequence shown here is derived from an EMBL/GenBank/DDBJ whole genome shotgun (WGS) entry which is preliminary data.</text>
</comment>
<gene>
    <name evidence="2" type="ORF">HPB51_007099</name>
</gene>
<dbReference type="EMBL" id="JABSTU010000006">
    <property type="protein sequence ID" value="KAH8027549.1"/>
    <property type="molecule type" value="Genomic_DNA"/>
</dbReference>
<reference evidence="2" key="2">
    <citation type="submission" date="2021-09" db="EMBL/GenBank/DDBJ databases">
        <authorList>
            <person name="Jia N."/>
            <person name="Wang J."/>
            <person name="Shi W."/>
            <person name="Du L."/>
            <person name="Sun Y."/>
            <person name="Zhan W."/>
            <person name="Jiang J."/>
            <person name="Wang Q."/>
            <person name="Zhang B."/>
            <person name="Ji P."/>
            <person name="Sakyi L.B."/>
            <person name="Cui X."/>
            <person name="Yuan T."/>
            <person name="Jiang B."/>
            <person name="Yang W."/>
            <person name="Lam T.T.-Y."/>
            <person name="Chang Q."/>
            <person name="Ding S."/>
            <person name="Wang X."/>
            <person name="Zhu J."/>
            <person name="Ruan X."/>
            <person name="Zhao L."/>
            <person name="Wei J."/>
            <person name="Que T."/>
            <person name="Du C."/>
            <person name="Cheng J."/>
            <person name="Dai P."/>
            <person name="Han X."/>
            <person name="Huang E."/>
            <person name="Gao Y."/>
            <person name="Liu J."/>
            <person name="Shao H."/>
            <person name="Ye R."/>
            <person name="Li L."/>
            <person name="Wei W."/>
            <person name="Wang X."/>
            <person name="Wang C."/>
            <person name="Huo Q."/>
            <person name="Li W."/>
            <person name="Guo W."/>
            <person name="Chen H."/>
            <person name="Chen S."/>
            <person name="Zhou L."/>
            <person name="Zhou L."/>
            <person name="Ni X."/>
            <person name="Tian J."/>
            <person name="Zhou Y."/>
            <person name="Sheng Y."/>
            <person name="Liu T."/>
            <person name="Pan Y."/>
            <person name="Xia L."/>
            <person name="Li J."/>
            <person name="Zhao F."/>
            <person name="Cao W."/>
        </authorList>
    </citation>
    <scope>NUCLEOTIDE SEQUENCE</scope>
    <source>
        <strain evidence="2">Rmic-2018</strain>
        <tissue evidence="2">Larvae</tissue>
    </source>
</reference>
<evidence type="ECO:0000313" key="2">
    <source>
        <dbReference type="EMBL" id="KAH8027549.1"/>
    </source>
</evidence>
<sequence>MELILAHSAFGARLQCASGVRSPGVGGDRQQLPSEREIIGKDKEMSSVAPNSVTTTVSILKSSPPPPYSSELHIISAEAPSSEDDRTCNASRTPRVRPAQRVRFSDVEGRWIYDADEQTLPVRPDTNFHDRECQRSTLEWTQRPNSMFACTLISLLCFFTLVLLFQLFTPAMKFIARQQKPLNGTRV</sequence>
<evidence type="ECO:0000313" key="3">
    <source>
        <dbReference type="Proteomes" id="UP000821866"/>
    </source>
</evidence>
<keyword evidence="1" id="KW-0812">Transmembrane</keyword>
<evidence type="ECO:0000256" key="1">
    <source>
        <dbReference type="SAM" id="Phobius"/>
    </source>
</evidence>
<organism evidence="2 3">
    <name type="scientific">Rhipicephalus microplus</name>
    <name type="common">Cattle tick</name>
    <name type="synonym">Boophilus microplus</name>
    <dbReference type="NCBI Taxonomy" id="6941"/>
    <lineage>
        <taxon>Eukaryota</taxon>
        <taxon>Metazoa</taxon>
        <taxon>Ecdysozoa</taxon>
        <taxon>Arthropoda</taxon>
        <taxon>Chelicerata</taxon>
        <taxon>Arachnida</taxon>
        <taxon>Acari</taxon>
        <taxon>Parasitiformes</taxon>
        <taxon>Ixodida</taxon>
        <taxon>Ixodoidea</taxon>
        <taxon>Ixodidae</taxon>
        <taxon>Rhipicephalinae</taxon>
        <taxon>Rhipicephalus</taxon>
        <taxon>Boophilus</taxon>
    </lineage>
</organism>
<proteinExistence type="predicted"/>
<keyword evidence="1" id="KW-0472">Membrane</keyword>
<dbReference type="AlphaFoldDB" id="A0A9J6DZX3"/>
<reference evidence="2" key="1">
    <citation type="journal article" date="2020" name="Cell">
        <title>Large-Scale Comparative Analyses of Tick Genomes Elucidate Their Genetic Diversity and Vector Capacities.</title>
        <authorList>
            <consortium name="Tick Genome and Microbiome Consortium (TIGMIC)"/>
            <person name="Jia N."/>
            <person name="Wang J."/>
            <person name="Shi W."/>
            <person name="Du L."/>
            <person name="Sun Y."/>
            <person name="Zhan W."/>
            <person name="Jiang J.F."/>
            <person name="Wang Q."/>
            <person name="Zhang B."/>
            <person name="Ji P."/>
            <person name="Bell-Sakyi L."/>
            <person name="Cui X.M."/>
            <person name="Yuan T.T."/>
            <person name="Jiang B.G."/>
            <person name="Yang W.F."/>
            <person name="Lam T.T."/>
            <person name="Chang Q.C."/>
            <person name="Ding S.J."/>
            <person name="Wang X.J."/>
            <person name="Zhu J.G."/>
            <person name="Ruan X.D."/>
            <person name="Zhao L."/>
            <person name="Wei J.T."/>
            <person name="Ye R.Z."/>
            <person name="Que T.C."/>
            <person name="Du C.H."/>
            <person name="Zhou Y.H."/>
            <person name="Cheng J.X."/>
            <person name="Dai P.F."/>
            <person name="Guo W.B."/>
            <person name="Han X.H."/>
            <person name="Huang E.J."/>
            <person name="Li L.F."/>
            <person name="Wei W."/>
            <person name="Gao Y.C."/>
            <person name="Liu J.Z."/>
            <person name="Shao H.Z."/>
            <person name="Wang X."/>
            <person name="Wang C.C."/>
            <person name="Yang T.C."/>
            <person name="Huo Q.B."/>
            <person name="Li W."/>
            <person name="Chen H.Y."/>
            <person name="Chen S.E."/>
            <person name="Zhou L.G."/>
            <person name="Ni X.B."/>
            <person name="Tian J.H."/>
            <person name="Sheng Y."/>
            <person name="Liu T."/>
            <person name="Pan Y.S."/>
            <person name="Xia L.Y."/>
            <person name="Li J."/>
            <person name="Zhao F."/>
            <person name="Cao W.C."/>
        </authorList>
    </citation>
    <scope>NUCLEOTIDE SEQUENCE</scope>
    <source>
        <strain evidence="2">Rmic-2018</strain>
    </source>
</reference>
<feature type="transmembrane region" description="Helical" evidence="1">
    <location>
        <begin position="146"/>
        <end position="168"/>
    </location>
</feature>